<comment type="caution">
    <text evidence="1">The sequence shown here is derived from an EMBL/GenBank/DDBJ whole genome shotgun (WGS) entry which is preliminary data.</text>
</comment>
<protein>
    <submittedName>
        <fullName evidence="1">Uncharacterized protein</fullName>
    </submittedName>
</protein>
<name>A0A0F9SBV7_9ZZZZ</name>
<organism evidence="1">
    <name type="scientific">marine sediment metagenome</name>
    <dbReference type="NCBI Taxonomy" id="412755"/>
    <lineage>
        <taxon>unclassified sequences</taxon>
        <taxon>metagenomes</taxon>
        <taxon>ecological metagenomes</taxon>
    </lineage>
</organism>
<accession>A0A0F9SBV7</accession>
<sequence>MEDILFLLLFDKDSNTGMYNIHHKDRTIPWSVYIRDLVITSVYYHPVYGGSGTAISSGDSEILSEGLQMLKKLGADRYKKGQSDWAITIDDIKAVFTTLGGGTLYTLVNGRTVIEQWQQGSKSGVHPSRSFTQRLAEFNKRIRFLVDNNFDYEIWLNKFYSSNAPNWIIKGKIQLDQYEWMADKLGYTSVMTYIHLEDLDFIQNTWGNWFINP</sequence>
<proteinExistence type="predicted"/>
<evidence type="ECO:0000313" key="1">
    <source>
        <dbReference type="EMBL" id="KKN26863.1"/>
    </source>
</evidence>
<dbReference type="AlphaFoldDB" id="A0A0F9SBV7"/>
<reference evidence="1" key="1">
    <citation type="journal article" date="2015" name="Nature">
        <title>Complex archaea that bridge the gap between prokaryotes and eukaryotes.</title>
        <authorList>
            <person name="Spang A."/>
            <person name="Saw J.H."/>
            <person name="Jorgensen S.L."/>
            <person name="Zaremba-Niedzwiedzka K."/>
            <person name="Martijn J."/>
            <person name="Lind A.E."/>
            <person name="van Eijk R."/>
            <person name="Schleper C."/>
            <person name="Guy L."/>
            <person name="Ettema T.J."/>
        </authorList>
    </citation>
    <scope>NUCLEOTIDE SEQUENCE</scope>
</reference>
<dbReference type="EMBL" id="LAZR01002688">
    <property type="protein sequence ID" value="KKN26863.1"/>
    <property type="molecule type" value="Genomic_DNA"/>
</dbReference>
<gene>
    <name evidence="1" type="ORF">LCGC14_0870390</name>
</gene>